<sequence length="239" mass="27802">MDSENIKLKSLANLPVVVSGIPIYPVKIRDIIELGYDVYSQYLSLMMLSKDQLIHKDYINTLPDELGIYDFIEMFGESANIYSLYYSGLKFIIGSSNIYYTDSLYINNQKITNDIYNEILKVVKIQNCLSEPDFDDFNPANDRVRKLREKQLENRRKIQALKKNSTDDSENLTFYDLVSILCTNANGINIFNVFDLNIFQFNNQFNKMKQLNDYEISIQSILHGADPQKVEIKHWMSKA</sequence>
<protein>
    <submittedName>
        <fullName evidence="1">Uncharacterized protein</fullName>
    </submittedName>
</protein>
<dbReference type="OrthoDB" id="2066987at2"/>
<evidence type="ECO:0000313" key="2">
    <source>
        <dbReference type="Proteomes" id="UP000267017"/>
    </source>
</evidence>
<dbReference type="RefSeq" id="WP_128634183.1">
    <property type="nucleotide sequence ID" value="NZ_RRCN01000001.1"/>
</dbReference>
<dbReference type="Proteomes" id="UP000267017">
    <property type="component" value="Unassembled WGS sequence"/>
</dbReference>
<gene>
    <name evidence="1" type="ORF">EHV15_28355</name>
</gene>
<dbReference type="AlphaFoldDB" id="A0A3P3U7Q6"/>
<comment type="caution">
    <text evidence="1">The sequence shown here is derived from an EMBL/GenBank/DDBJ whole genome shotgun (WGS) entry which is preliminary data.</text>
</comment>
<organism evidence="1 2">
    <name type="scientific">Paenibacillus oralis</name>
    <dbReference type="NCBI Taxonomy" id="2490856"/>
    <lineage>
        <taxon>Bacteria</taxon>
        <taxon>Bacillati</taxon>
        <taxon>Bacillota</taxon>
        <taxon>Bacilli</taxon>
        <taxon>Bacillales</taxon>
        <taxon>Paenibacillaceae</taxon>
        <taxon>Paenibacillus</taxon>
    </lineage>
</organism>
<accession>A0A3P3U7Q6</accession>
<proteinExistence type="predicted"/>
<name>A0A3P3U7Q6_9BACL</name>
<keyword evidence="2" id="KW-1185">Reference proteome</keyword>
<dbReference type="EMBL" id="RRCN01000001">
    <property type="protein sequence ID" value="RRJ66397.1"/>
    <property type="molecule type" value="Genomic_DNA"/>
</dbReference>
<evidence type="ECO:0000313" key="1">
    <source>
        <dbReference type="EMBL" id="RRJ66397.1"/>
    </source>
</evidence>
<reference evidence="1 2" key="1">
    <citation type="submission" date="2018-11" db="EMBL/GenBank/DDBJ databases">
        <title>Genome sequencing of Paenibacillus sp. KCOM 3021 (= ChDC PVNT-B20).</title>
        <authorList>
            <person name="Kook J.-K."/>
            <person name="Park S.-N."/>
            <person name="Lim Y.K."/>
        </authorList>
    </citation>
    <scope>NUCLEOTIDE SEQUENCE [LARGE SCALE GENOMIC DNA]</scope>
    <source>
        <strain evidence="1 2">KCOM 3021</strain>
    </source>
</reference>